<evidence type="ECO:0000256" key="1">
    <source>
        <dbReference type="SAM" id="MobiDB-lite"/>
    </source>
</evidence>
<protein>
    <submittedName>
        <fullName evidence="2">Uncharacterized protein</fullName>
    </submittedName>
</protein>
<proteinExistence type="predicted"/>
<dbReference type="EMBL" id="CP012333">
    <property type="protein sequence ID" value="AKU94112.1"/>
    <property type="molecule type" value="Genomic_DNA"/>
</dbReference>
<keyword evidence="3" id="KW-1185">Reference proteome</keyword>
<feature type="region of interest" description="Disordered" evidence="1">
    <location>
        <begin position="1"/>
        <end position="46"/>
    </location>
</feature>
<gene>
    <name evidence="2" type="ORF">AKJ09_00776</name>
</gene>
<evidence type="ECO:0000313" key="3">
    <source>
        <dbReference type="Proteomes" id="UP000064967"/>
    </source>
</evidence>
<dbReference type="AlphaFoldDB" id="A0A0K1PKR6"/>
<sequence length="46" mass="5227">MRAQPWRCRTRVGEEADNESSFDADHTSMMQRNSLDADPRLGAVMS</sequence>
<evidence type="ECO:0000313" key="2">
    <source>
        <dbReference type="EMBL" id="AKU94112.1"/>
    </source>
</evidence>
<accession>A0A0K1PKR6</accession>
<organism evidence="2 3">
    <name type="scientific">Labilithrix luteola</name>
    <dbReference type="NCBI Taxonomy" id="1391654"/>
    <lineage>
        <taxon>Bacteria</taxon>
        <taxon>Pseudomonadati</taxon>
        <taxon>Myxococcota</taxon>
        <taxon>Polyangia</taxon>
        <taxon>Polyangiales</taxon>
        <taxon>Labilitrichaceae</taxon>
        <taxon>Labilithrix</taxon>
    </lineage>
</organism>
<reference evidence="2 3" key="1">
    <citation type="submission" date="2015-08" db="EMBL/GenBank/DDBJ databases">
        <authorList>
            <person name="Babu N.S."/>
            <person name="Beckwith C.J."/>
            <person name="Beseler K.G."/>
            <person name="Brison A."/>
            <person name="Carone J.V."/>
            <person name="Caskin T.P."/>
            <person name="Diamond M."/>
            <person name="Durham M.E."/>
            <person name="Foxe J.M."/>
            <person name="Go M."/>
            <person name="Henderson B.A."/>
            <person name="Jones I.B."/>
            <person name="McGettigan J.A."/>
            <person name="Micheletti S.J."/>
            <person name="Nasrallah M.E."/>
            <person name="Ortiz D."/>
            <person name="Piller C.R."/>
            <person name="Privatt S.R."/>
            <person name="Schneider S.L."/>
            <person name="Sharp S."/>
            <person name="Smith T.C."/>
            <person name="Stanton J.D."/>
            <person name="Ullery H.E."/>
            <person name="Wilson R.J."/>
            <person name="Serrano M.G."/>
            <person name="Buck G."/>
            <person name="Lee V."/>
            <person name="Wang Y."/>
            <person name="Carvalho R."/>
            <person name="Voegtly L."/>
            <person name="Shi R."/>
            <person name="Duckworth R."/>
            <person name="Johnson A."/>
            <person name="Loviza R."/>
            <person name="Walstead R."/>
            <person name="Shah Z."/>
            <person name="Kiflezghi M."/>
            <person name="Wade K."/>
            <person name="Ball S.L."/>
            <person name="Bradley K.W."/>
            <person name="Asai D.J."/>
            <person name="Bowman C.A."/>
            <person name="Russell D.A."/>
            <person name="Pope W.H."/>
            <person name="Jacobs-Sera D."/>
            <person name="Hendrix R.W."/>
            <person name="Hatfull G.F."/>
        </authorList>
    </citation>
    <scope>NUCLEOTIDE SEQUENCE [LARGE SCALE GENOMIC DNA]</scope>
    <source>
        <strain evidence="2 3">DSM 27648</strain>
    </source>
</reference>
<dbReference type="STRING" id="1391654.AKJ09_00776"/>
<dbReference type="KEGG" id="llu:AKJ09_00776"/>
<dbReference type="Proteomes" id="UP000064967">
    <property type="component" value="Chromosome"/>
</dbReference>
<name>A0A0K1PKR6_9BACT</name>